<keyword evidence="3" id="KW-0418">Kinase</keyword>
<dbReference type="InterPro" id="IPR039760">
    <property type="entry name" value="MOFRL_protein"/>
</dbReference>
<sequence>MSWTDQRARETLHRIFDASVESAGPQRAVLENLPDKPKGRCIVVGAGKASAAMAAALDSAWPDVDVSGVVVTRYGHAVPAGRIRIIEASHPVPDAMSETAAADVLQAVRGLTPDDLVVALVSGGGSALLVAPAGGMSLADKQNVNRALLASGATITEMNAVRKHLSSIKGGRLGLAARPAKVVTLVISDVPGDDPASIASGPTIADESTIGEVRGIISRYKIVLPDTARAVLDSGDETPKPTDLTSDVRIIAAPSLALDSAAKAAAIAGLRPLVLGDAIEGEARELGTVMAGIALSAKIKGLPLRGPAVLLSGGEGTVSIGCEPAGRGGRNTEFLLGLAVALKGHAGIWAIAGDTDGIDGTEDAAGAVVTPDTLERGRKKGLDARAYLASHDSYSFFDEIGDLVKTGPTLTNVNDIRAILIV</sequence>
<dbReference type="Gene3D" id="3.40.1480.10">
    <property type="entry name" value="MOFRL domain"/>
    <property type="match status" value="1"/>
</dbReference>
<evidence type="ECO:0000259" key="2">
    <source>
        <dbReference type="Pfam" id="PF13660"/>
    </source>
</evidence>
<dbReference type="InterPro" id="IPR037035">
    <property type="entry name" value="GK-like_C_sf"/>
</dbReference>
<dbReference type="InterPro" id="IPR007835">
    <property type="entry name" value="MOFRL"/>
</dbReference>
<dbReference type="SUPFAM" id="SSF82544">
    <property type="entry name" value="GckA/TtuD-like"/>
    <property type="match status" value="1"/>
</dbReference>
<dbReference type="Pfam" id="PF05161">
    <property type="entry name" value="MOFRL"/>
    <property type="match status" value="1"/>
</dbReference>
<gene>
    <name evidence="3" type="ORF">E0H31_18245</name>
</gene>
<dbReference type="RefSeq" id="WP_131602763.1">
    <property type="nucleotide sequence ID" value="NZ_SJLU01000008.1"/>
</dbReference>
<comment type="caution">
    <text evidence="3">The sequence shown here is derived from an EMBL/GenBank/DDBJ whole genome shotgun (WGS) entry which is preliminary data.</text>
</comment>
<dbReference type="InterPro" id="IPR038614">
    <property type="entry name" value="GK_N_sf"/>
</dbReference>
<proteinExistence type="predicted"/>
<feature type="domain" description="MOFRL" evidence="1">
    <location>
        <begin position="309"/>
        <end position="415"/>
    </location>
</feature>
<dbReference type="Pfam" id="PF13660">
    <property type="entry name" value="DUF4147"/>
    <property type="match status" value="1"/>
</dbReference>
<evidence type="ECO:0000313" key="3">
    <source>
        <dbReference type="EMBL" id="TBX92623.1"/>
    </source>
</evidence>
<feature type="domain" description="MOFRL-associated" evidence="2">
    <location>
        <begin position="12"/>
        <end position="232"/>
    </location>
</feature>
<dbReference type="PANTHER" id="PTHR12227">
    <property type="entry name" value="GLYCERATE KINASE"/>
    <property type="match status" value="1"/>
</dbReference>
<dbReference type="AlphaFoldDB" id="A0A8G2MSU6"/>
<reference evidence="3 4" key="1">
    <citation type="submission" date="2019-02" db="EMBL/GenBank/DDBJ databases">
        <title>The competitiveness to form nodules shapes the capacities of Rhizobium leguminosarum sv viciae communities to promote symbiosis with specific hosts.</title>
        <authorList>
            <person name="Boivin S."/>
            <person name="Lepetit M."/>
        </authorList>
    </citation>
    <scope>NUCLEOTIDE SEQUENCE [LARGE SCALE GENOMIC DNA]</scope>
    <source>
        <strain evidence="3 4">SPF4F3</strain>
    </source>
</reference>
<accession>A0A8G2MSU6</accession>
<dbReference type="Proteomes" id="UP000291866">
    <property type="component" value="Unassembled WGS sequence"/>
</dbReference>
<dbReference type="Gene3D" id="3.40.50.10180">
    <property type="entry name" value="Glycerate kinase, MOFRL-like N-terminal domain"/>
    <property type="match status" value="1"/>
</dbReference>
<dbReference type="GO" id="GO:0008887">
    <property type="term" value="F:glycerate kinase activity"/>
    <property type="evidence" value="ECO:0007669"/>
    <property type="project" value="InterPro"/>
</dbReference>
<evidence type="ECO:0000259" key="1">
    <source>
        <dbReference type="Pfam" id="PF05161"/>
    </source>
</evidence>
<evidence type="ECO:0000313" key="4">
    <source>
        <dbReference type="Proteomes" id="UP000291866"/>
    </source>
</evidence>
<dbReference type="InterPro" id="IPR025286">
    <property type="entry name" value="MOFRL_assoc_dom"/>
</dbReference>
<keyword evidence="3" id="KW-0808">Transferase</keyword>
<dbReference type="PANTHER" id="PTHR12227:SF0">
    <property type="entry name" value="GLYCERATE KINASE"/>
    <property type="match status" value="1"/>
</dbReference>
<protein>
    <submittedName>
        <fullName evidence="3">Glycerate kinase</fullName>
    </submittedName>
</protein>
<dbReference type="EMBL" id="SJLU01000008">
    <property type="protein sequence ID" value="TBX92623.1"/>
    <property type="molecule type" value="Genomic_DNA"/>
</dbReference>
<organism evidence="3 4">
    <name type="scientific">Rhizobium leguminosarum bv. viciae</name>
    <dbReference type="NCBI Taxonomy" id="387"/>
    <lineage>
        <taxon>Bacteria</taxon>
        <taxon>Pseudomonadati</taxon>
        <taxon>Pseudomonadota</taxon>
        <taxon>Alphaproteobacteria</taxon>
        <taxon>Hyphomicrobiales</taxon>
        <taxon>Rhizobiaceae</taxon>
        <taxon>Rhizobium/Agrobacterium group</taxon>
        <taxon>Rhizobium</taxon>
    </lineage>
</organism>
<name>A0A8G2MSU6_RHILV</name>
<dbReference type="GO" id="GO:0005737">
    <property type="term" value="C:cytoplasm"/>
    <property type="evidence" value="ECO:0007669"/>
    <property type="project" value="TreeGrafter"/>
</dbReference>